<evidence type="ECO:0000256" key="2">
    <source>
        <dbReference type="ARBA" id="ARBA00022448"/>
    </source>
</evidence>
<keyword evidence="2 7" id="KW-0813">Transport</keyword>
<keyword evidence="5 7" id="KW-1133">Transmembrane helix</keyword>
<keyword evidence="4 7" id="KW-0812">Transmembrane</keyword>
<feature type="transmembrane region" description="Helical" evidence="7">
    <location>
        <begin position="99"/>
        <end position="121"/>
    </location>
</feature>
<evidence type="ECO:0000256" key="3">
    <source>
        <dbReference type="ARBA" id="ARBA00022475"/>
    </source>
</evidence>
<dbReference type="GeneID" id="92751216"/>
<sequence length="313" mass="32949">MISYALRRLGAGIVLALLVTLITFFLLSGSLESVARERLGATGTPESLKALMTELGFDRPAIVQYLDWLGSVLTGDFGTSLFTSQPVAPAVAARLGVTLSLVVTALIITVIVSVALGVWAATRGGLADKVSQGLSLIGYVVPGLLIAIVLVAVLAVNLKLLPATGFTPFAQNPGKWATSITIPVIVLVIGGVASMAAQIRGSMIGELRKDYVRTLRTRGVPTRSIVLRHALRNAASPALTVLSLEFIQMLGGALIIENVFALPGFGAYAFNASLQGDIPIIMGITLFSVMLVVMVNLITDVVNGWLNPKARIY</sequence>
<dbReference type="Gene3D" id="1.10.3720.10">
    <property type="entry name" value="MetI-like"/>
    <property type="match status" value="1"/>
</dbReference>
<feature type="transmembrane region" description="Helical" evidence="7">
    <location>
        <begin position="133"/>
        <end position="156"/>
    </location>
</feature>
<evidence type="ECO:0000256" key="6">
    <source>
        <dbReference type="ARBA" id="ARBA00023136"/>
    </source>
</evidence>
<dbReference type="PANTHER" id="PTHR43163">
    <property type="entry name" value="DIPEPTIDE TRANSPORT SYSTEM PERMEASE PROTEIN DPPB-RELATED"/>
    <property type="match status" value="1"/>
</dbReference>
<dbReference type="InterPro" id="IPR045621">
    <property type="entry name" value="BPD_transp_1_N"/>
</dbReference>
<feature type="transmembrane region" description="Helical" evidence="7">
    <location>
        <begin position="238"/>
        <end position="260"/>
    </location>
</feature>
<evidence type="ECO:0000256" key="1">
    <source>
        <dbReference type="ARBA" id="ARBA00004651"/>
    </source>
</evidence>
<dbReference type="Proteomes" id="UP001448614">
    <property type="component" value="Unassembled WGS sequence"/>
</dbReference>
<dbReference type="PROSITE" id="PS50928">
    <property type="entry name" value="ABC_TM1"/>
    <property type="match status" value="1"/>
</dbReference>
<dbReference type="CDD" id="cd06261">
    <property type="entry name" value="TM_PBP2"/>
    <property type="match status" value="1"/>
</dbReference>
<gene>
    <name evidence="9" type="ORF">V3C41_19820</name>
</gene>
<feature type="domain" description="ABC transmembrane type-1" evidence="8">
    <location>
        <begin position="95"/>
        <end position="299"/>
    </location>
</feature>
<name>A0ABV0GXF9_PAENI</name>
<dbReference type="InterPro" id="IPR000515">
    <property type="entry name" value="MetI-like"/>
</dbReference>
<keyword evidence="10" id="KW-1185">Reference proteome</keyword>
<protein>
    <submittedName>
        <fullName evidence="9">ABC transporter permease</fullName>
    </submittedName>
</protein>
<evidence type="ECO:0000313" key="10">
    <source>
        <dbReference type="Proteomes" id="UP001448614"/>
    </source>
</evidence>
<dbReference type="RefSeq" id="WP_026540408.1">
    <property type="nucleotide sequence ID" value="NZ_JBBMFV010000004.1"/>
</dbReference>
<keyword evidence="6 7" id="KW-0472">Membrane</keyword>
<comment type="similarity">
    <text evidence="7">Belongs to the binding-protein-dependent transport system permease family.</text>
</comment>
<evidence type="ECO:0000313" key="9">
    <source>
        <dbReference type="EMBL" id="MEO3943326.1"/>
    </source>
</evidence>
<proteinExistence type="inferred from homology"/>
<feature type="transmembrane region" description="Helical" evidence="7">
    <location>
        <begin position="176"/>
        <end position="199"/>
    </location>
</feature>
<organism evidence="9 10">
    <name type="scientific">Paenarthrobacter nicotinovorans</name>
    <name type="common">Arthrobacter nicotinovorans</name>
    <dbReference type="NCBI Taxonomy" id="29320"/>
    <lineage>
        <taxon>Bacteria</taxon>
        <taxon>Bacillati</taxon>
        <taxon>Actinomycetota</taxon>
        <taxon>Actinomycetes</taxon>
        <taxon>Micrococcales</taxon>
        <taxon>Micrococcaceae</taxon>
        <taxon>Paenarthrobacter</taxon>
    </lineage>
</organism>
<evidence type="ECO:0000259" key="8">
    <source>
        <dbReference type="PROSITE" id="PS50928"/>
    </source>
</evidence>
<reference evidence="9 10" key="1">
    <citation type="journal article" date="2024" name="Appl. Microbiol. Biotechnol.">
        <title>Biosynthetic gene clusters with biotechnological applications in novel Antarctic isolates from Actinomycetota.</title>
        <authorList>
            <person name="Bruna P."/>
            <person name="Nunez-Montero K."/>
            <person name="Contreras M.J."/>
            <person name="Leal K."/>
            <person name="Garcia M."/>
            <person name="Abanto M."/>
            <person name="Barrientos L."/>
        </authorList>
    </citation>
    <scope>NUCLEOTIDE SEQUENCE [LARGE SCALE GENOMIC DNA]</scope>
    <source>
        <strain evidence="9 10">Se16.17</strain>
    </source>
</reference>
<evidence type="ECO:0000256" key="4">
    <source>
        <dbReference type="ARBA" id="ARBA00022692"/>
    </source>
</evidence>
<dbReference type="Pfam" id="PF00528">
    <property type="entry name" value="BPD_transp_1"/>
    <property type="match status" value="1"/>
</dbReference>
<dbReference type="SUPFAM" id="SSF161098">
    <property type="entry name" value="MetI-like"/>
    <property type="match status" value="1"/>
</dbReference>
<dbReference type="EMBL" id="JBBMFV010000004">
    <property type="protein sequence ID" value="MEO3943326.1"/>
    <property type="molecule type" value="Genomic_DNA"/>
</dbReference>
<comment type="caution">
    <text evidence="9">The sequence shown here is derived from an EMBL/GenBank/DDBJ whole genome shotgun (WGS) entry which is preliminary data.</text>
</comment>
<evidence type="ECO:0000256" key="5">
    <source>
        <dbReference type="ARBA" id="ARBA00022989"/>
    </source>
</evidence>
<dbReference type="InterPro" id="IPR035906">
    <property type="entry name" value="MetI-like_sf"/>
</dbReference>
<feature type="transmembrane region" description="Helical" evidence="7">
    <location>
        <begin position="280"/>
        <end position="306"/>
    </location>
</feature>
<dbReference type="PANTHER" id="PTHR43163:SF3">
    <property type="entry name" value="PEPTIDE ABC TRANSPORTER PERMEASE PROTEIN"/>
    <property type="match status" value="1"/>
</dbReference>
<accession>A0ABV0GXF9</accession>
<keyword evidence="3" id="KW-1003">Cell membrane</keyword>
<evidence type="ECO:0000256" key="7">
    <source>
        <dbReference type="RuleBase" id="RU363032"/>
    </source>
</evidence>
<dbReference type="Pfam" id="PF19300">
    <property type="entry name" value="BPD_transp_1_N"/>
    <property type="match status" value="1"/>
</dbReference>
<comment type="subcellular location">
    <subcellularLocation>
        <location evidence="1 7">Cell membrane</location>
        <topology evidence="1 7">Multi-pass membrane protein</topology>
    </subcellularLocation>
</comment>